<evidence type="ECO:0000259" key="1">
    <source>
        <dbReference type="Pfam" id="PF01755"/>
    </source>
</evidence>
<dbReference type="Proteomes" id="UP000052167">
    <property type="component" value="Unassembled WGS sequence"/>
</dbReference>
<gene>
    <name evidence="2" type="ORF">GV68_20150</name>
</gene>
<comment type="caution">
    <text evidence="2">The sequence shown here is derived from an EMBL/GenBank/DDBJ whole genome shotgun (WGS) entry which is preliminary data.</text>
</comment>
<accession>A0A922NWQ0</accession>
<dbReference type="InterPro" id="IPR002654">
    <property type="entry name" value="Glyco_trans_25"/>
</dbReference>
<dbReference type="OrthoDB" id="259382at2"/>
<protein>
    <recommendedName>
        <fullName evidence="1">Glycosyl transferase family 25 domain-containing protein</fullName>
    </recommendedName>
</protein>
<name>A0A922NWQ0_9HYPH</name>
<organism evidence="2 3">
    <name type="scientific">Pseudorhizobium pelagicum</name>
    <dbReference type="NCBI Taxonomy" id="1509405"/>
    <lineage>
        <taxon>Bacteria</taxon>
        <taxon>Pseudomonadati</taxon>
        <taxon>Pseudomonadota</taxon>
        <taxon>Alphaproteobacteria</taxon>
        <taxon>Hyphomicrobiales</taxon>
        <taxon>Rhizobiaceae</taxon>
        <taxon>Rhizobium/Agrobacterium group</taxon>
        <taxon>Pseudorhizobium</taxon>
    </lineage>
</organism>
<dbReference type="AlphaFoldDB" id="A0A922NWQ0"/>
<reference evidence="2 3" key="1">
    <citation type="submission" date="2014-06" db="EMBL/GenBank/DDBJ databases">
        <title>Rhizobium pelagicum/R2-400B4.</title>
        <authorList>
            <person name="Kimes N.E."/>
            <person name="Lopez-Perez M."/>
        </authorList>
    </citation>
    <scope>NUCLEOTIDE SEQUENCE [LARGE SCALE GENOMIC DNA]</scope>
    <source>
        <strain evidence="2 3">R2-400B4</strain>
    </source>
</reference>
<dbReference type="EMBL" id="JOKJ01000045">
    <property type="protein sequence ID" value="KEQ02702.1"/>
    <property type="molecule type" value="Genomic_DNA"/>
</dbReference>
<proteinExistence type="predicted"/>
<feature type="domain" description="Glycosyl transferase family 25" evidence="1">
    <location>
        <begin position="2"/>
        <end position="169"/>
    </location>
</feature>
<sequence length="260" mass="29871">MKIRIISRISAEGRRSFQVAQMQRLGLQYDFVDAVEASELSDAHCRQAAQTWPGPTLPQDIACFHSHRKSWEQVVADGAPCLILEDDAVLADTISVALAAIEEKHHDWRHVYDLEFTPEPHIIANKPTWSDEQGSVSASRIFRNRVGLAGYVIGPEAASRLLSETRRYRLIDSYLWQRHWLHGQMIEPAQVVQMRFFPDAPQEPAFVRGHEPRAFKPKTGLRNFRLQMGIELARGRSLLMAAGRSRRRQPRIDWARFARR</sequence>
<dbReference type="RefSeq" id="WP_037169533.1">
    <property type="nucleotide sequence ID" value="NZ_CAJXID010000011.1"/>
</dbReference>
<evidence type="ECO:0000313" key="2">
    <source>
        <dbReference type="EMBL" id="KEQ02702.1"/>
    </source>
</evidence>
<dbReference type="Pfam" id="PF01755">
    <property type="entry name" value="Glyco_transf_25"/>
    <property type="match status" value="1"/>
</dbReference>
<evidence type="ECO:0000313" key="3">
    <source>
        <dbReference type="Proteomes" id="UP000052167"/>
    </source>
</evidence>
<dbReference type="CDD" id="cd06532">
    <property type="entry name" value="Glyco_transf_25"/>
    <property type="match status" value="1"/>
</dbReference>
<keyword evidence="3" id="KW-1185">Reference proteome</keyword>